<evidence type="ECO:0000313" key="3">
    <source>
        <dbReference type="EMBL" id="APT92887.1"/>
    </source>
</evidence>
<protein>
    <recommendedName>
        <fullName evidence="2">Tape measure protein N-terminal domain-containing protein</fullName>
    </recommendedName>
</protein>
<feature type="coiled-coil region" evidence="1">
    <location>
        <begin position="2069"/>
        <end position="2130"/>
    </location>
</feature>
<evidence type="ECO:0000259" key="2">
    <source>
        <dbReference type="Pfam" id="PF20155"/>
    </source>
</evidence>
<evidence type="ECO:0000313" key="4">
    <source>
        <dbReference type="Proteomes" id="UP000185491"/>
    </source>
</evidence>
<organism evidence="3 4">
    <name type="scientific">Corynebacterium phocae</name>
    <dbReference type="NCBI Taxonomy" id="161895"/>
    <lineage>
        <taxon>Bacteria</taxon>
        <taxon>Bacillati</taxon>
        <taxon>Actinomycetota</taxon>
        <taxon>Actinomycetes</taxon>
        <taxon>Mycobacteriales</taxon>
        <taxon>Corynebacteriaceae</taxon>
        <taxon>Corynebacterium</taxon>
    </lineage>
</organism>
<dbReference type="STRING" id="161895.CPHO_08305"/>
<feature type="coiled-coil region" evidence="1">
    <location>
        <begin position="1534"/>
        <end position="1586"/>
    </location>
</feature>
<evidence type="ECO:0000256" key="1">
    <source>
        <dbReference type="SAM" id="Coils"/>
    </source>
</evidence>
<dbReference type="KEGG" id="cpho:CPHO_08305"/>
<dbReference type="InterPro" id="IPR013491">
    <property type="entry name" value="Tape_meas_N"/>
</dbReference>
<sequence length="2250" mass="238124">MVVGLENPVNPHREGTIMALDLGELQGSIKIDIAGAERDLMRMQGGLERLEKSLGLVEKNKLDIKPRGERELKSAGRAADDLGRALSSAETAAKAVKLDARLSSNVRELKGAADQAATGLGGAAKAADNLGHAGKGIKQVEGRLESLAGAARNLIPALSVGAFGGTILSKGWARLTGIDDAQFKLKGLGHEAESIESIMDSALASVMGTAYGLSDAATAAGNAVASGVEVGDDLTRSLSIMADTAAIAGAPLNEISRIFGQVRGNGKLMREELLQLSERGIPVFDMLAKSVGVTKSELNKMVSDGKLGIEDLERALEQNLGGAAKAMGGSITGSIANLGAALGRLGATAMEGGFSQLPGVLESATGAVDDLSGVVEKAVGVWGGLPGPVKQTLGVLLAVKGASVALGTEIGQKLTAKIADLGQNLAGVKGKVGDLGAAFKAAYQQGAAPARLMREQHILAAAAAQKSVLQSKSAFAAIDLMGQQAAHGVGGAMRGMQSVAAGSFGAMKLGAKGLLSFFGGPWVVGIGAAVAVLGKMYEGYSTYKKAEEEVAQAVRQSEGAHDGLTKAMQRTNGTMTGESVDAATEYAGTVLTQFTAMGEAHSKMFGSISDAMGKSGGYLKVIFGSSADWDVYHEHLDKARAHGESFKALNDVMRDMGLTQEDLNKVVAAGGEEYVELVRNLTSMGEAGQAAANELTETRRKIDETAAAAKAVDDGFVAISGGLALVADESASAEQKLTGVLDVLREMGLIEESAEDAMWDMADAVSEVVDGLEKWEDVDRNALFVDPTGGVSWDNLDKTNEKNKELRDSLAALRDEYVQTVQAGGDSDEAWKLVQDSLGALTDKTVFTREEIDQLAESLGLMPDEINTILAVQGTSEAVQQLDAVWGTLKDVEDGAEVHVGVLADEAVTALEGIGYKVEELKNSDGETIDMVITAKDDDARSKIQDLVEKTSQLDDAEITPDIWLDNSKIRLGAEEVDQIVRELNLKKVNPEAEIDLRQLFADGQATRTELAELSRQTAIPVADLDKALFDAGVKDGLAAAVNLDSQRPKPVADLDTTQLKAKASEANGVLDGLKRTLSNVWDRITGANNAARSAGSTSARFATGGRHGGYQLPVTGPGTHETDGFLALDKNARPIARLDAGEWIINGQRSERFSRTLGAINSGSDDQIAQALTTELTGYADGGRATPAEVYAFVSGKEVNGYRAKRPLEGATYDWGGMNWGDCSGAVSAGARFAAGVNPFGGRFATGNEGQALSALGAQNGVGSGPRLAFGWFNGGPYGGHTAATLYGLTSGPVNLEMGGSRGNGQIGGQAAGATHPSFTDHAHIDLAGGGDGGEILSTSVDGMTVKGQSGVKSIDWGTASALKADVEQSAHRARQLARYRRQDFDEGGVATGIGWMPKNTVLPERRLNPAQTVAFEQLPGALRDAAAAMQGAAGELSTVARQGGLAGLQGVAGGMLHAVSTGDVSALEGNPALQQAALAMYDQFGNAIGAAADMKATEVLAIGERLGLGFITQYATGIVGAYEGLEDSYVAQVDAADALKQANKNVEIAQRELAEAQGSNAELSTATMRKIQDAEEELAKVKAEGPSKSDMDGSQHADKVAKAEKHLARVREDATKELEGNGVESLEALQAAQENLTNAEDEAALAKGVVKQAALATGHAEIAMAVEVAETVYRVGKAVWDWIVQTVNWFNQIKVGEAQVYAQAMENQANLSGAIEAQTQLVSELQMKMVDARIQMQAAAWDVQKAQVGVLDAHLQGLKDVATAEEKLKEERDKLLHRQIYDFTDLSISYDDYINRVVMGIGREFKARTSLDARATAERLAQQKDLTTREQQLVEDVFAGKFAGFDAENASIAEQRQFVEAYYAAEKAGIGDVLVAATHANAELLARQQEVYAAEAERLRSTREATLEATVASYRHQEAVVGLTRLTEDMARAQDKANRLASDGALAADKATVLAEIAKLKAENAAHQATLNDPSKKIGAWFDWDGDGKVLGLGDNKDAQDIYAAKQGIAANEQLLREYEKRLKELGGGVGKLSAEDEEKIRWAGLLKARGEDKKAEDILRTTSIGKAGEQLRLNDLDDRVNEIQEKRLKAEREREDMAKRLPFESRRVELEREIMRLGRERDQHKHNAEGFRTGNAGSREASYVLADHNRAVAQGMSAFWDMAGVNPLADKVNGVSTGLSDRTGADRKVIHVNVDLVEGGIYTSEWLDQQFTKMNEQQEELDMRVTKVQSRLDYTSPQAVMLQRAGR</sequence>
<keyword evidence="1" id="KW-0175">Coiled coil</keyword>
<dbReference type="NCBIfam" id="TIGR02675">
    <property type="entry name" value="tape_meas_nterm"/>
    <property type="match status" value="1"/>
</dbReference>
<dbReference type="Proteomes" id="UP000185491">
    <property type="component" value="Chromosome"/>
</dbReference>
<name>A0A1L7D499_9CORY</name>
<reference evidence="3 4" key="1">
    <citation type="submission" date="2014-08" db="EMBL/GenBank/DDBJ databases">
        <title>Complete genome sequence of Corynebacterium phocae M408/89/1(T)(=DSM 44612(T)), isolated from the common seal (Phoca vitulina).</title>
        <authorList>
            <person name="Ruckert C."/>
            <person name="Albersmeier A."/>
            <person name="Winkler A."/>
            <person name="Kalinowski J."/>
        </authorList>
    </citation>
    <scope>NUCLEOTIDE SEQUENCE [LARGE SCALE GENOMIC DNA]</scope>
    <source>
        <strain evidence="3 4">M408/89/1</strain>
    </source>
</reference>
<feature type="coiled-coil region" evidence="1">
    <location>
        <begin position="796"/>
        <end position="823"/>
    </location>
</feature>
<dbReference type="EMBL" id="CP009249">
    <property type="protein sequence ID" value="APT92887.1"/>
    <property type="molecule type" value="Genomic_DNA"/>
</dbReference>
<feature type="coiled-coil region" evidence="1">
    <location>
        <begin position="1624"/>
        <end position="1651"/>
    </location>
</feature>
<feature type="domain" description="Tape measure protein N-terminal" evidence="2">
    <location>
        <begin position="180"/>
        <end position="347"/>
    </location>
</feature>
<dbReference type="OrthoDB" id="4391734at2"/>
<proteinExistence type="predicted"/>
<keyword evidence="4" id="KW-1185">Reference proteome</keyword>
<dbReference type="Pfam" id="PF20155">
    <property type="entry name" value="TMP_3"/>
    <property type="match status" value="1"/>
</dbReference>
<accession>A0A1L7D499</accession>
<gene>
    <name evidence="3" type="ORF">CPHO_08305</name>
</gene>